<evidence type="ECO:0000313" key="2">
    <source>
        <dbReference type="EMBL" id="MBX59584.1"/>
    </source>
</evidence>
<accession>A0A2P2PXV3</accession>
<proteinExistence type="predicted"/>
<reference evidence="2" key="1">
    <citation type="submission" date="2018-02" db="EMBL/GenBank/DDBJ databases">
        <title>Rhizophora mucronata_Transcriptome.</title>
        <authorList>
            <person name="Meera S.P."/>
            <person name="Sreeshan A."/>
            <person name="Augustine A."/>
        </authorList>
    </citation>
    <scope>NUCLEOTIDE SEQUENCE</scope>
    <source>
        <tissue evidence="2">Leaf</tissue>
    </source>
</reference>
<evidence type="ECO:0000256" key="1">
    <source>
        <dbReference type="SAM" id="MobiDB-lite"/>
    </source>
</evidence>
<name>A0A2P2PXV3_RHIMU</name>
<dbReference type="EMBL" id="GGEC01079100">
    <property type="protein sequence ID" value="MBX59584.1"/>
    <property type="molecule type" value="Transcribed_RNA"/>
</dbReference>
<feature type="region of interest" description="Disordered" evidence="1">
    <location>
        <begin position="1"/>
        <end position="33"/>
    </location>
</feature>
<feature type="compositionally biased region" description="Basic and acidic residues" evidence="1">
    <location>
        <begin position="17"/>
        <end position="33"/>
    </location>
</feature>
<organism evidence="2">
    <name type="scientific">Rhizophora mucronata</name>
    <name type="common">Asiatic mangrove</name>
    <dbReference type="NCBI Taxonomy" id="61149"/>
    <lineage>
        <taxon>Eukaryota</taxon>
        <taxon>Viridiplantae</taxon>
        <taxon>Streptophyta</taxon>
        <taxon>Embryophyta</taxon>
        <taxon>Tracheophyta</taxon>
        <taxon>Spermatophyta</taxon>
        <taxon>Magnoliopsida</taxon>
        <taxon>eudicotyledons</taxon>
        <taxon>Gunneridae</taxon>
        <taxon>Pentapetalae</taxon>
        <taxon>rosids</taxon>
        <taxon>fabids</taxon>
        <taxon>Malpighiales</taxon>
        <taxon>Rhizophoraceae</taxon>
        <taxon>Rhizophora</taxon>
    </lineage>
</organism>
<feature type="compositionally biased region" description="Basic residues" evidence="1">
    <location>
        <begin position="1"/>
        <end position="16"/>
    </location>
</feature>
<protein>
    <submittedName>
        <fullName evidence="2">Uncharacterized protein</fullName>
    </submittedName>
</protein>
<dbReference type="AlphaFoldDB" id="A0A2P2PXV3"/>
<sequence>MTKTHSTHSHAQKLKYSKLERPNQLKKRVGTDT</sequence>